<dbReference type="AlphaFoldDB" id="A0A6I9VVQ1"/>
<dbReference type="InterPro" id="IPR041337">
    <property type="entry name" value="hnRNP_Q_AcD"/>
</dbReference>
<comment type="subcellular location">
    <subcellularLocation>
        <location evidence="1">Cytoplasm</location>
    </subcellularLocation>
</comment>
<dbReference type="RefSeq" id="XP_011630940.1">
    <property type="nucleotide sequence ID" value="XM_011632638.2"/>
</dbReference>
<dbReference type="InterPro" id="IPR012677">
    <property type="entry name" value="Nucleotide-bd_a/b_plait_sf"/>
</dbReference>
<dbReference type="InterPro" id="IPR000504">
    <property type="entry name" value="RRM_dom"/>
</dbReference>
<evidence type="ECO:0000256" key="4">
    <source>
        <dbReference type="ARBA" id="ARBA00022884"/>
    </source>
</evidence>
<dbReference type="CDD" id="cd12251">
    <property type="entry name" value="RRM3_hnRNPR_like"/>
    <property type="match status" value="1"/>
</dbReference>
<feature type="compositionally biased region" description="Low complexity" evidence="6">
    <location>
        <begin position="523"/>
        <end position="538"/>
    </location>
</feature>
<dbReference type="PANTHER" id="PTHR21245">
    <property type="entry name" value="HETEROGENEOUS NUCLEAR RIBONUCLEOPROTEIN"/>
    <property type="match status" value="1"/>
</dbReference>
<dbReference type="GO" id="GO:0005737">
    <property type="term" value="C:cytoplasm"/>
    <property type="evidence" value="ECO:0007669"/>
    <property type="project" value="UniProtKB-SubCell"/>
</dbReference>
<evidence type="ECO:0000256" key="6">
    <source>
        <dbReference type="SAM" id="MobiDB-lite"/>
    </source>
</evidence>
<keyword evidence="9" id="KW-0687">Ribonucleoprotein</keyword>
<feature type="compositionally biased region" description="Gly residues" evidence="6">
    <location>
        <begin position="624"/>
        <end position="634"/>
    </location>
</feature>
<evidence type="ECO:0000256" key="5">
    <source>
        <dbReference type="PROSITE-ProRule" id="PRU00176"/>
    </source>
</evidence>
<dbReference type="GeneID" id="105423013"/>
<evidence type="ECO:0000313" key="8">
    <source>
        <dbReference type="Proteomes" id="UP000504615"/>
    </source>
</evidence>
<dbReference type="Gene3D" id="3.30.70.330">
    <property type="match status" value="3"/>
</dbReference>
<dbReference type="FunFam" id="3.30.70.330:FF:000024">
    <property type="entry name" value="Heterogeneous nuclear ribonucleoprotein q isoform"/>
    <property type="match status" value="1"/>
</dbReference>
<keyword evidence="8" id="KW-1185">Reference proteome</keyword>
<dbReference type="CDD" id="cd12249">
    <property type="entry name" value="RRM1_hnRNPR_like"/>
    <property type="match status" value="1"/>
</dbReference>
<dbReference type="CDD" id="cd12250">
    <property type="entry name" value="RRM2_hnRNPR_like"/>
    <property type="match status" value="1"/>
</dbReference>
<organism evidence="8 9">
    <name type="scientific">Pogonomyrmex barbatus</name>
    <name type="common">red harvester ant</name>
    <dbReference type="NCBI Taxonomy" id="144034"/>
    <lineage>
        <taxon>Eukaryota</taxon>
        <taxon>Metazoa</taxon>
        <taxon>Ecdysozoa</taxon>
        <taxon>Arthropoda</taxon>
        <taxon>Hexapoda</taxon>
        <taxon>Insecta</taxon>
        <taxon>Pterygota</taxon>
        <taxon>Neoptera</taxon>
        <taxon>Endopterygota</taxon>
        <taxon>Hymenoptera</taxon>
        <taxon>Apocrita</taxon>
        <taxon>Aculeata</taxon>
        <taxon>Formicoidea</taxon>
        <taxon>Formicidae</taxon>
        <taxon>Myrmicinae</taxon>
        <taxon>Pogonomyrmex</taxon>
    </lineage>
</organism>
<dbReference type="Pfam" id="PF00076">
    <property type="entry name" value="RRM_1"/>
    <property type="match status" value="3"/>
</dbReference>
<sequence>MAEGNGEIKTMEEKQEMENVERTEDFNKLIQYGLDEKVAAKLDEIYKTGKLAHIDLDERALDALKEFPVDGALNVLTQFLESNLEHVSNKSAYLCGVMKTYRQKSRAGQGTGTSTTPKAPDEDKIKLILERTGYPLDVTTGQRKYGGPPPNWEGPTPGTGCEVFCGKIPKDMYEDELIPLFEKCGKIWDLRLMMDPMSGSNRGYAFITFTNREAAQQAVRELNDYEIRKGKKIGVTVSYNNHRLFVGNIPKNRDRDDLFEEFTKHAPGLTEVIIYSSPDDKKKNRGFCFLEYESHKAASLAKRRLSTGRIKVWGCDIIVDWADPQEEPDEQTMSKVRVLYVRNLTQDCSEDKLKESFEQYGKIERVKKIKDYAFIHFEDRDNAVKAMNELNGKEMGGSHIEVSLAKPPSDKKKKEEMLRARERRMMQMLQGRGGGSPSHPSMMGGPMPVRGPTQGPRGTSAGMRGQMGRGDYALQEVDYDYDYYGYGDYRGGYSDPYYDDYYRYEDYYFDYAPPPPPARGRGRQPQPAGRGRGVVPRGRIGGPQARGPVRGGRNPAASGARGVQRLAARGGVRAKGSLPAGKRKFDGGHQNQGESKRRFQSNWGNQPLAQQPLGNAYGLASVNGGSGGGGGDISFGGRASTLGGVSGDDHEWYQDSYQSWS</sequence>
<reference evidence="9" key="1">
    <citation type="submission" date="2025-08" db="UniProtKB">
        <authorList>
            <consortium name="RefSeq"/>
        </authorList>
    </citation>
    <scope>IDENTIFICATION</scope>
</reference>
<dbReference type="OrthoDB" id="3800936at2759"/>
<keyword evidence="4 5" id="KW-0694">RNA-binding</keyword>
<dbReference type="GO" id="GO:0003723">
    <property type="term" value="F:RNA binding"/>
    <property type="evidence" value="ECO:0007669"/>
    <property type="project" value="UniProtKB-UniRule"/>
</dbReference>
<dbReference type="PROSITE" id="PS50102">
    <property type="entry name" value="RRM"/>
    <property type="match status" value="3"/>
</dbReference>
<feature type="region of interest" description="Disordered" evidence="6">
    <location>
        <begin position="1"/>
        <end position="20"/>
    </location>
</feature>
<proteinExistence type="predicted"/>
<dbReference type="FunFam" id="3.30.70.330:FF:000175">
    <property type="entry name" value="Heterogeneous nuclear ribonucleoprotein Q"/>
    <property type="match status" value="1"/>
</dbReference>
<feature type="domain" description="RRM" evidence="7">
    <location>
        <begin position="337"/>
        <end position="407"/>
    </location>
</feature>
<feature type="compositionally biased region" description="Polar residues" evidence="6">
    <location>
        <begin position="600"/>
        <end position="613"/>
    </location>
</feature>
<dbReference type="CTD" id="6855"/>
<evidence type="ECO:0000256" key="2">
    <source>
        <dbReference type="ARBA" id="ARBA00022490"/>
    </source>
</evidence>
<accession>A0A6I9VVQ1</accession>
<dbReference type="InterPro" id="IPR035979">
    <property type="entry name" value="RBD_domain_sf"/>
</dbReference>
<dbReference type="CDD" id="cd21065">
    <property type="entry name" value="NURR_Syncrip-like"/>
    <property type="match status" value="1"/>
</dbReference>
<evidence type="ECO:0000256" key="3">
    <source>
        <dbReference type="ARBA" id="ARBA00022737"/>
    </source>
</evidence>
<feature type="domain" description="RRM" evidence="7">
    <location>
        <begin position="242"/>
        <end position="324"/>
    </location>
</feature>
<dbReference type="SMART" id="SM00360">
    <property type="entry name" value="RRM"/>
    <property type="match status" value="3"/>
</dbReference>
<dbReference type="GO" id="GO:1990904">
    <property type="term" value="C:ribonucleoprotein complex"/>
    <property type="evidence" value="ECO:0007669"/>
    <property type="project" value="UniProtKB-KW"/>
</dbReference>
<protein>
    <submittedName>
        <fullName evidence="9">Heterogeneous nuclear ribonucleoprotein R isoform X4</fullName>
    </submittedName>
</protein>
<dbReference type="Proteomes" id="UP000504615">
    <property type="component" value="Unplaced"/>
</dbReference>
<dbReference type="NCBIfam" id="TIGR01648">
    <property type="entry name" value="hnRNP-R-Q"/>
    <property type="match status" value="1"/>
</dbReference>
<evidence type="ECO:0000256" key="1">
    <source>
        <dbReference type="ARBA" id="ARBA00004496"/>
    </source>
</evidence>
<feature type="domain" description="RRM" evidence="7">
    <location>
        <begin position="161"/>
        <end position="240"/>
    </location>
</feature>
<evidence type="ECO:0000313" key="9">
    <source>
        <dbReference type="RefSeq" id="XP_011630940.1"/>
    </source>
</evidence>
<keyword evidence="2" id="KW-0963">Cytoplasm</keyword>
<keyword evidence="3" id="KW-0677">Repeat</keyword>
<gene>
    <name evidence="9" type="primary">LOC105423013</name>
</gene>
<dbReference type="FunFam" id="3.30.70.330:FF:000213">
    <property type="entry name" value="Uncharacterized protein, isoform R"/>
    <property type="match status" value="1"/>
</dbReference>
<feature type="region of interest" description="Disordered" evidence="6">
    <location>
        <begin position="512"/>
        <end position="661"/>
    </location>
</feature>
<dbReference type="InterPro" id="IPR006535">
    <property type="entry name" value="HnRNP_R/Q_splicing_fac"/>
</dbReference>
<name>A0A6I9VVQ1_9HYME</name>
<dbReference type="SUPFAM" id="SSF54928">
    <property type="entry name" value="RNA-binding domain, RBD"/>
    <property type="match status" value="2"/>
</dbReference>
<dbReference type="Pfam" id="PF18360">
    <property type="entry name" value="hnRNP_Q_AcD"/>
    <property type="match status" value="1"/>
</dbReference>
<feature type="compositionally biased region" description="Basic and acidic residues" evidence="6">
    <location>
        <begin position="9"/>
        <end position="20"/>
    </location>
</feature>
<evidence type="ECO:0000259" key="7">
    <source>
        <dbReference type="PROSITE" id="PS50102"/>
    </source>
</evidence>